<gene>
    <name evidence="2" type="ORF">FH603_5647</name>
</gene>
<proteinExistence type="predicted"/>
<sequence length="182" mass="20676">MNPQDLFDDIKAIKAQLEALSQRPAPATAKQLEQINNRVITLDARGFAEHVLPDLKEGLPNTIAIEKAADEAANRITQTADKAAKSIGQAAERIPRQVRVTGDIYGFTTFYAALAYGMVLVTVVFGAWLICNHYKEQAQESVIYQQAQEVILERNYYYNQIQNYKRNNPTYTKLFPVYDKRF</sequence>
<organism evidence="2 3">
    <name type="scientific">Spirosoma utsteinense</name>
    <dbReference type="NCBI Taxonomy" id="2585773"/>
    <lineage>
        <taxon>Bacteria</taxon>
        <taxon>Pseudomonadati</taxon>
        <taxon>Bacteroidota</taxon>
        <taxon>Cytophagia</taxon>
        <taxon>Cytophagales</taxon>
        <taxon>Cytophagaceae</taxon>
        <taxon>Spirosoma</taxon>
    </lineage>
</organism>
<evidence type="ECO:0000313" key="2">
    <source>
        <dbReference type="EMBL" id="MBC3795112.1"/>
    </source>
</evidence>
<feature type="transmembrane region" description="Helical" evidence="1">
    <location>
        <begin position="104"/>
        <end position="130"/>
    </location>
</feature>
<keyword evidence="3" id="KW-1185">Reference proteome</keyword>
<dbReference type="RefSeq" id="WP_186742250.1">
    <property type="nucleotide sequence ID" value="NZ_VFIA01000080.1"/>
</dbReference>
<name>A0ABR6WF11_9BACT</name>
<keyword evidence="1" id="KW-1133">Transmembrane helix</keyword>
<protein>
    <submittedName>
        <fullName evidence="2">Uncharacterized protein</fullName>
    </submittedName>
</protein>
<dbReference type="EMBL" id="VFIA01000080">
    <property type="protein sequence ID" value="MBC3795112.1"/>
    <property type="molecule type" value="Genomic_DNA"/>
</dbReference>
<evidence type="ECO:0000256" key="1">
    <source>
        <dbReference type="SAM" id="Phobius"/>
    </source>
</evidence>
<keyword evidence="1" id="KW-0812">Transmembrane</keyword>
<keyword evidence="1" id="KW-0472">Membrane</keyword>
<evidence type="ECO:0000313" key="3">
    <source>
        <dbReference type="Proteomes" id="UP000700732"/>
    </source>
</evidence>
<comment type="caution">
    <text evidence="2">The sequence shown here is derived from an EMBL/GenBank/DDBJ whole genome shotgun (WGS) entry which is preliminary data.</text>
</comment>
<reference evidence="2 3" key="1">
    <citation type="submission" date="2019-06" db="EMBL/GenBank/DDBJ databases">
        <title>Spirosoma utsteinense sp. nov. isolated from Antarctic ice-free soils.</title>
        <authorList>
            <person name="Tahon G."/>
        </authorList>
    </citation>
    <scope>NUCLEOTIDE SEQUENCE [LARGE SCALE GENOMIC DNA]</scope>
    <source>
        <strain evidence="2 3">LMG 31447</strain>
    </source>
</reference>
<dbReference type="Proteomes" id="UP000700732">
    <property type="component" value="Unassembled WGS sequence"/>
</dbReference>
<accession>A0ABR6WF11</accession>